<dbReference type="EMBL" id="CP029185">
    <property type="protein sequence ID" value="AWH87802.1"/>
    <property type="molecule type" value="Genomic_DNA"/>
</dbReference>
<keyword evidence="3" id="KW-1185">Reference proteome</keyword>
<dbReference type="AlphaFoldDB" id="A0A2Y9TWC6"/>
<dbReference type="Proteomes" id="UP000244908">
    <property type="component" value="Chromosome"/>
</dbReference>
<dbReference type="OrthoDB" id="6481959at2"/>
<evidence type="ECO:0000313" key="3">
    <source>
        <dbReference type="Proteomes" id="UP000244908"/>
    </source>
</evidence>
<name>A0A2Y9TWC6_9GAMM</name>
<proteinExistence type="predicted"/>
<dbReference type="RefSeq" id="WP_108899890.1">
    <property type="nucleotide sequence ID" value="NZ_CP029185.2"/>
</dbReference>
<accession>A0A2Y9TWC6</accession>
<dbReference type="KEGG" id="lpv:HYN51_04070"/>
<evidence type="ECO:0000313" key="2">
    <source>
        <dbReference type="EMBL" id="AWH87809.1"/>
    </source>
</evidence>
<organism evidence="2 3">
    <name type="scientific">Limnobaculum parvum</name>
    <dbReference type="NCBI Taxonomy" id="2172103"/>
    <lineage>
        <taxon>Bacteria</taxon>
        <taxon>Pseudomonadati</taxon>
        <taxon>Pseudomonadota</taxon>
        <taxon>Gammaproteobacteria</taxon>
        <taxon>Enterobacterales</taxon>
        <taxon>Budviciaceae</taxon>
        <taxon>Limnobaculum</taxon>
    </lineage>
</organism>
<sequence>MKIAFSADQTLPEVIISGPEALAQHGFTPETPIKLLLKQGALWVIPVDDESSWLTLCHCSDAELGLDVIRDNGELYLAGDWLTEIGITQASDIDMLCDTGVIVLFNRQRMKESVTAYDCH</sequence>
<evidence type="ECO:0000313" key="1">
    <source>
        <dbReference type="EMBL" id="AWH87802.1"/>
    </source>
</evidence>
<dbReference type="EMBL" id="CP029185">
    <property type="protein sequence ID" value="AWH87809.1"/>
    <property type="molecule type" value="Genomic_DNA"/>
</dbReference>
<protein>
    <recommendedName>
        <fullName evidence="4">Type I addiction module toxin, SymE family</fullName>
    </recommendedName>
</protein>
<gene>
    <name evidence="1" type="ORF">HYN51_04035</name>
    <name evidence="2" type="ORF">HYN51_04070</name>
</gene>
<dbReference type="KEGG" id="lpv:HYN51_04035"/>
<reference evidence="2 3" key="1">
    <citation type="submission" date="2018-04" db="EMBL/GenBank/DDBJ databases">
        <title>Genome sequencing of Limnobaculum sp. HYN0051.</title>
        <authorList>
            <person name="Yi H."/>
            <person name="Baek C."/>
        </authorList>
    </citation>
    <scope>NUCLEOTIDE SEQUENCE [LARGE SCALE GENOMIC DNA]</scope>
    <source>
        <strain evidence="2 3">HYN0051</strain>
    </source>
</reference>
<evidence type="ECO:0008006" key="4">
    <source>
        <dbReference type="Google" id="ProtNLM"/>
    </source>
</evidence>